<feature type="transmembrane region" description="Helical" evidence="11">
    <location>
        <begin position="570"/>
        <end position="590"/>
    </location>
</feature>
<feature type="transmembrane region" description="Helical" evidence="11">
    <location>
        <begin position="643"/>
        <end position="663"/>
    </location>
</feature>
<dbReference type="PANTHER" id="PTHR24061:SF422">
    <property type="entry name" value="G-PROTEIN COUPLED RECEPTORS FAMILY 3 PROFILE DOMAIN-CONTAINING PROTEIN"/>
    <property type="match status" value="1"/>
</dbReference>
<accession>A0A672HTE9</accession>
<evidence type="ECO:0000256" key="7">
    <source>
        <dbReference type="ARBA" id="ARBA00023136"/>
    </source>
</evidence>
<dbReference type="InterPro" id="IPR000337">
    <property type="entry name" value="GPCR_3"/>
</dbReference>
<name>A0A672HTE9_SALFA</name>
<feature type="domain" description="G-protein coupled receptors family 3 profile" evidence="13">
    <location>
        <begin position="533"/>
        <end position="783"/>
    </location>
</feature>
<dbReference type="InterPro" id="IPR017978">
    <property type="entry name" value="GPCR_3_C"/>
</dbReference>
<dbReference type="Pfam" id="PF01094">
    <property type="entry name" value="ANF_receptor"/>
    <property type="match status" value="1"/>
</dbReference>
<dbReference type="Ensembl" id="ENSSFAT00005033346.1">
    <property type="protein sequence ID" value="ENSSFAP00005032200.1"/>
    <property type="gene ID" value="ENSSFAG00005016319.1"/>
</dbReference>
<keyword evidence="2" id="KW-1003">Cell membrane</keyword>
<reference evidence="14" key="3">
    <citation type="submission" date="2025-09" db="UniProtKB">
        <authorList>
            <consortium name="Ensembl"/>
        </authorList>
    </citation>
    <scope>IDENTIFICATION</scope>
</reference>
<dbReference type="SUPFAM" id="SSF53822">
    <property type="entry name" value="Periplasmic binding protein-like I"/>
    <property type="match status" value="1"/>
</dbReference>
<reference evidence="14" key="1">
    <citation type="submission" date="2019-06" db="EMBL/GenBank/DDBJ databases">
        <authorList>
            <consortium name="Wellcome Sanger Institute Data Sharing"/>
        </authorList>
    </citation>
    <scope>NUCLEOTIDE SEQUENCE [LARGE SCALE GENOMIC DNA]</scope>
</reference>
<reference evidence="14" key="2">
    <citation type="submission" date="2025-08" db="UniProtKB">
        <authorList>
            <consortium name="Ensembl"/>
        </authorList>
    </citation>
    <scope>IDENTIFICATION</scope>
</reference>
<evidence type="ECO:0000256" key="12">
    <source>
        <dbReference type="SAM" id="SignalP"/>
    </source>
</evidence>
<evidence type="ECO:0000256" key="2">
    <source>
        <dbReference type="ARBA" id="ARBA00022475"/>
    </source>
</evidence>
<dbReference type="Gene3D" id="3.40.50.2300">
    <property type="match status" value="4"/>
</dbReference>
<feature type="transmembrane region" description="Helical" evidence="11">
    <location>
        <begin position="535"/>
        <end position="558"/>
    </location>
</feature>
<dbReference type="PRINTS" id="PR00592">
    <property type="entry name" value="CASENSINGR"/>
</dbReference>
<gene>
    <name evidence="14" type="primary">LOC115406867</name>
</gene>
<sequence>MLQLSTVAMYVLWVCVSLLGVFHTCRGVNHLRRENSPGNIIIGGLFSIHLKTNRSNGPGPFDIQSFLHSQVMIYAIEEINQRRLLPNFTIGYDIYDTCADVSLAIRATLQLLKAESDPLMCGLTEDAQPLPGDPETKVVIGEQSSEVSIAVARIISLSSVAQISYAATSELLSRKYKFPTFVRTVSSDKHQTQGIVELANKFNWKAVAIVGSDDEYGRYGSERLSDYFSVNDICVEFMEILPSYFNQNISESRKLLVKLVGLINDSSAEAIVLFTKDTNVEIIMLEAIEHKLNRTWIASDTWSTSTKISTLPGIELAGQVFGFTFNGREVPGFRQYLMSQVDRTHGAMTAESPFCLDESSKNTVEDCVLPNSQHQSKQCLDPENAKTVNIIHFLLNVTALLFVLQLLEEIKKVNCTVNTTHIFFDENGDPSLGYAIVYWNRSDTEIKIIGEYWPNGTIRVPDHLEEVTAYNCYKTCKPGLELRMPDKRNKCCGYCAPCADGDFSPGNGECCSWFSINKCFNITEEYLNWSNPFSITLSCLAALGIIITISFAVHFAIYQGTPIVKAVGGYLVFLELLSLLACFCLTFNFQDKPTRDSCRIGLPLFGVAFSLCISCILANLLQILVCFDFNTKVASWIKRIDRVVVVTVVSGIQLTLSVAWMLLDPPVPEETEIHPHNVHTCTLQSVGFFAAMIAYLAFWAFVCFVFAFKGKKLPDLYKNAVLISVSMLLFLIIWIIFVPLFLALKGRNKAAVEIAAILISSYSVLGFHLAPKFYIMIFRKELNNENAITGYIKKHYEQQGRIYTQNNQIPSQREVKQPQN</sequence>
<dbReference type="InterPro" id="IPR028082">
    <property type="entry name" value="Peripla_BP_I"/>
</dbReference>
<feature type="transmembrane region" description="Helical" evidence="11">
    <location>
        <begin position="720"/>
        <end position="744"/>
    </location>
</feature>
<dbReference type="FunFam" id="3.40.50.2300:FF:000016">
    <property type="entry name" value="Taste 1 receptor member 2"/>
    <property type="match status" value="1"/>
</dbReference>
<keyword evidence="5 11" id="KW-1133">Transmembrane helix</keyword>
<comment type="subcellular location">
    <subcellularLocation>
        <location evidence="1">Cell membrane</location>
        <topology evidence="1">Multi-pass membrane protein</topology>
    </subcellularLocation>
</comment>
<evidence type="ECO:0000256" key="3">
    <source>
        <dbReference type="ARBA" id="ARBA00022692"/>
    </source>
</evidence>
<protein>
    <submittedName>
        <fullName evidence="14">G protein-coupled receptor, class C, group 6, member A</fullName>
    </submittedName>
</protein>
<feature type="transmembrane region" description="Helical" evidence="11">
    <location>
        <begin position="602"/>
        <end position="631"/>
    </location>
</feature>
<feature type="transmembrane region" description="Helical" evidence="11">
    <location>
        <begin position="683"/>
        <end position="708"/>
    </location>
</feature>
<evidence type="ECO:0000256" key="8">
    <source>
        <dbReference type="ARBA" id="ARBA00023170"/>
    </source>
</evidence>
<keyword evidence="10" id="KW-0807">Transducer</keyword>
<keyword evidence="6" id="KW-0297">G-protein coupled receptor</keyword>
<evidence type="ECO:0000313" key="15">
    <source>
        <dbReference type="Proteomes" id="UP000472267"/>
    </source>
</evidence>
<keyword evidence="7 11" id="KW-0472">Membrane</keyword>
<keyword evidence="3 11" id="KW-0812">Transmembrane</keyword>
<keyword evidence="4 12" id="KW-0732">Signal</keyword>
<dbReference type="Proteomes" id="UP000472267">
    <property type="component" value="Chromosome 19"/>
</dbReference>
<feature type="transmembrane region" description="Helical" evidence="11">
    <location>
        <begin position="750"/>
        <end position="770"/>
    </location>
</feature>
<evidence type="ECO:0000256" key="4">
    <source>
        <dbReference type="ARBA" id="ARBA00022729"/>
    </source>
</evidence>
<evidence type="ECO:0000259" key="13">
    <source>
        <dbReference type="PROSITE" id="PS50259"/>
    </source>
</evidence>
<evidence type="ECO:0000256" key="5">
    <source>
        <dbReference type="ARBA" id="ARBA00022989"/>
    </source>
</evidence>
<feature type="signal peptide" evidence="12">
    <location>
        <begin position="1"/>
        <end position="27"/>
    </location>
</feature>
<keyword evidence="9" id="KW-0325">Glycoprotein</keyword>
<dbReference type="PRINTS" id="PR00248">
    <property type="entry name" value="GPCRMGR"/>
</dbReference>
<dbReference type="InParanoid" id="A0A672HTE9"/>
<dbReference type="PANTHER" id="PTHR24061">
    <property type="entry name" value="CALCIUM-SENSING RECEPTOR-RELATED"/>
    <property type="match status" value="1"/>
</dbReference>
<dbReference type="GO" id="GO:0004930">
    <property type="term" value="F:G protein-coupled receptor activity"/>
    <property type="evidence" value="ECO:0007669"/>
    <property type="project" value="UniProtKB-KW"/>
</dbReference>
<proteinExistence type="predicted"/>
<keyword evidence="8" id="KW-0675">Receptor</keyword>
<dbReference type="InterPro" id="IPR000068">
    <property type="entry name" value="GPCR_3_Ca_sens_rcpt-rel"/>
</dbReference>
<dbReference type="OMA" id="QTIGEYS"/>
<evidence type="ECO:0000256" key="6">
    <source>
        <dbReference type="ARBA" id="ARBA00023040"/>
    </source>
</evidence>
<evidence type="ECO:0000256" key="9">
    <source>
        <dbReference type="ARBA" id="ARBA00023180"/>
    </source>
</evidence>
<dbReference type="GO" id="GO:0005886">
    <property type="term" value="C:plasma membrane"/>
    <property type="evidence" value="ECO:0007669"/>
    <property type="project" value="UniProtKB-SubCell"/>
</dbReference>
<evidence type="ECO:0000256" key="11">
    <source>
        <dbReference type="SAM" id="Phobius"/>
    </source>
</evidence>
<evidence type="ECO:0000313" key="14">
    <source>
        <dbReference type="Ensembl" id="ENSSFAP00005032200.1"/>
    </source>
</evidence>
<organism evidence="14 15">
    <name type="scientific">Salarias fasciatus</name>
    <name type="common">Jewelled blenny</name>
    <name type="synonym">Blennius fasciatus</name>
    <dbReference type="NCBI Taxonomy" id="181472"/>
    <lineage>
        <taxon>Eukaryota</taxon>
        <taxon>Metazoa</taxon>
        <taxon>Chordata</taxon>
        <taxon>Craniata</taxon>
        <taxon>Vertebrata</taxon>
        <taxon>Euteleostomi</taxon>
        <taxon>Actinopterygii</taxon>
        <taxon>Neopterygii</taxon>
        <taxon>Teleostei</taxon>
        <taxon>Neoteleostei</taxon>
        <taxon>Acanthomorphata</taxon>
        <taxon>Ovalentaria</taxon>
        <taxon>Blenniimorphae</taxon>
        <taxon>Blenniiformes</taxon>
        <taxon>Blennioidei</taxon>
        <taxon>Blenniidae</taxon>
        <taxon>Salariinae</taxon>
        <taxon>Salarias</taxon>
    </lineage>
</organism>
<evidence type="ECO:0000256" key="1">
    <source>
        <dbReference type="ARBA" id="ARBA00004651"/>
    </source>
</evidence>
<keyword evidence="15" id="KW-1185">Reference proteome</keyword>
<dbReference type="Pfam" id="PF00003">
    <property type="entry name" value="7tm_3"/>
    <property type="match status" value="1"/>
</dbReference>
<dbReference type="PROSITE" id="PS50259">
    <property type="entry name" value="G_PROTEIN_RECEP_F3_4"/>
    <property type="match status" value="1"/>
</dbReference>
<dbReference type="AlphaFoldDB" id="A0A672HTE9"/>
<feature type="chain" id="PRO_5025377978" evidence="12">
    <location>
        <begin position="28"/>
        <end position="820"/>
    </location>
</feature>
<dbReference type="InterPro" id="IPR001828">
    <property type="entry name" value="ANF_lig-bd_rcpt"/>
</dbReference>
<evidence type="ECO:0000256" key="10">
    <source>
        <dbReference type="ARBA" id="ARBA00023224"/>
    </source>
</evidence>